<dbReference type="Proteomes" id="UP000027093">
    <property type="component" value="Chromosome"/>
</dbReference>
<dbReference type="HOGENOM" id="CLU_2766245_0_0_2"/>
<proteinExistence type="predicted"/>
<dbReference type="AlphaFoldDB" id="A0A060HSM1"/>
<organism evidence="1 2">
    <name type="scientific">Nitrososphaera viennensis EN76</name>
    <dbReference type="NCBI Taxonomy" id="926571"/>
    <lineage>
        <taxon>Archaea</taxon>
        <taxon>Nitrososphaerota</taxon>
        <taxon>Nitrososphaeria</taxon>
        <taxon>Nitrososphaerales</taxon>
        <taxon>Nitrososphaeraceae</taxon>
        <taxon>Nitrososphaera</taxon>
    </lineage>
</organism>
<gene>
    <name evidence="1" type="ORF">NVIE_1956</name>
</gene>
<evidence type="ECO:0000313" key="1">
    <source>
        <dbReference type="EMBL" id="AIC16167.1"/>
    </source>
</evidence>
<protein>
    <submittedName>
        <fullName evidence="1">Uncharacterized protein</fullName>
    </submittedName>
</protein>
<accession>A0A060HSM1</accession>
<sequence length="69" mass="7514">MTIVVVVVITVPKDGRAASTKPTTTAATTTEDSTVGFKNFLLRVRPDINTIFTVSHLKTWVTQLSINPI</sequence>
<dbReference type="KEGG" id="nvn:NVIE_1956"/>
<name>A0A060HSM1_9ARCH</name>
<reference evidence="1 2" key="1">
    <citation type="journal article" date="2014" name="Int. J. Syst. Evol. Microbiol.">
        <title>Nitrososphaera viennensis gen. nov., sp. nov., an aerobic and mesophilic, ammonia-oxidizing archaeon from soil and a member of the archaeal phylum Thaumarchaeota.</title>
        <authorList>
            <person name="Stieglmeier M."/>
            <person name="Klingl A."/>
            <person name="Alves R.J."/>
            <person name="Rittmann S.K."/>
            <person name="Melcher M."/>
            <person name="Leisch N."/>
            <person name="Schleper C."/>
        </authorList>
    </citation>
    <scope>NUCLEOTIDE SEQUENCE [LARGE SCALE GENOMIC DNA]</scope>
    <source>
        <strain evidence="1">EN76</strain>
    </source>
</reference>
<evidence type="ECO:0000313" key="2">
    <source>
        <dbReference type="Proteomes" id="UP000027093"/>
    </source>
</evidence>
<keyword evidence="2" id="KW-1185">Reference proteome</keyword>
<dbReference type="EMBL" id="CP007536">
    <property type="protein sequence ID" value="AIC16167.1"/>
    <property type="molecule type" value="Genomic_DNA"/>
</dbReference>